<evidence type="ECO:0000256" key="1">
    <source>
        <dbReference type="SAM" id="SignalP"/>
    </source>
</evidence>
<dbReference type="RefSeq" id="WP_184855798.1">
    <property type="nucleotide sequence ID" value="NZ_JACHLK010000002.1"/>
</dbReference>
<proteinExistence type="predicted"/>
<dbReference type="InterPro" id="IPR046150">
    <property type="entry name" value="DUF6152"/>
</dbReference>
<accession>A0A7X0PB09</accession>
<name>A0A7X0PB09_9BURK</name>
<sequence length="159" mass="17600">MSLRRRQLVLAGFALPLVPLAVHAHHGWSSFDADRPIYLEGTVRKVRWQNPHAELELELPAALALPPNLAQRAVPAQTAPVDGKALLARAVLPTRKDRMWEIELAPLTRMQAWQVAEIKPGTALSVLGFTLREEKGDPVLRAEYLFVDGKAYGLRSSPA</sequence>
<dbReference type="EMBL" id="JACHLK010000002">
    <property type="protein sequence ID" value="MBB6558349.1"/>
    <property type="molecule type" value="Genomic_DNA"/>
</dbReference>
<reference evidence="2 3" key="1">
    <citation type="submission" date="2020-08" db="EMBL/GenBank/DDBJ databases">
        <title>Functional genomics of gut bacteria from endangered species of beetles.</title>
        <authorList>
            <person name="Carlos-Shanley C."/>
        </authorList>
    </citation>
    <scope>NUCLEOTIDE SEQUENCE [LARGE SCALE GENOMIC DNA]</scope>
    <source>
        <strain evidence="2 3">S00198</strain>
    </source>
</reference>
<dbReference type="Pfam" id="PF19649">
    <property type="entry name" value="DUF6152"/>
    <property type="match status" value="1"/>
</dbReference>
<dbReference type="Proteomes" id="UP000575083">
    <property type="component" value="Unassembled WGS sequence"/>
</dbReference>
<protein>
    <submittedName>
        <fullName evidence="2">Uncharacterized protein</fullName>
    </submittedName>
</protein>
<organism evidence="2 3">
    <name type="scientific">Acidovorax soli</name>
    <dbReference type="NCBI Taxonomy" id="592050"/>
    <lineage>
        <taxon>Bacteria</taxon>
        <taxon>Pseudomonadati</taxon>
        <taxon>Pseudomonadota</taxon>
        <taxon>Betaproteobacteria</taxon>
        <taxon>Burkholderiales</taxon>
        <taxon>Comamonadaceae</taxon>
        <taxon>Acidovorax</taxon>
    </lineage>
</organism>
<evidence type="ECO:0000313" key="3">
    <source>
        <dbReference type="Proteomes" id="UP000575083"/>
    </source>
</evidence>
<gene>
    <name evidence="2" type="ORF">HNP48_001013</name>
</gene>
<feature type="chain" id="PRO_5030601565" evidence="1">
    <location>
        <begin position="25"/>
        <end position="159"/>
    </location>
</feature>
<keyword evidence="3" id="KW-1185">Reference proteome</keyword>
<feature type="signal peptide" evidence="1">
    <location>
        <begin position="1"/>
        <end position="24"/>
    </location>
</feature>
<keyword evidence="1" id="KW-0732">Signal</keyword>
<comment type="caution">
    <text evidence="2">The sequence shown here is derived from an EMBL/GenBank/DDBJ whole genome shotgun (WGS) entry which is preliminary data.</text>
</comment>
<dbReference type="AlphaFoldDB" id="A0A7X0PB09"/>
<evidence type="ECO:0000313" key="2">
    <source>
        <dbReference type="EMBL" id="MBB6558349.1"/>
    </source>
</evidence>